<sequence>MRWMLLLTMCVVAGCTSPKPSRFSAAQNRRAQASMDCVDAAEAQVAGGDYAGWSAGETTCLQRLVASDCASRAWAQDGDAQSSEAAARYQSRVLEDCGADLTERVRAAFESGL</sequence>
<evidence type="ECO:0000313" key="3">
    <source>
        <dbReference type="Proteomes" id="UP000198717"/>
    </source>
</evidence>
<evidence type="ECO:0008006" key="5">
    <source>
        <dbReference type="Google" id="ProtNLM"/>
    </source>
</evidence>
<gene>
    <name evidence="1" type="ORF">MVI01_72460</name>
    <name evidence="2" type="ORF">SAMN04488504_108105</name>
</gene>
<dbReference type="EMBL" id="BJVY01000074">
    <property type="protein sequence ID" value="GEL75462.1"/>
    <property type="molecule type" value="Genomic_DNA"/>
</dbReference>
<organism evidence="1 4">
    <name type="scientific">Myxococcus virescens</name>
    <dbReference type="NCBI Taxonomy" id="83456"/>
    <lineage>
        <taxon>Bacteria</taxon>
        <taxon>Pseudomonadati</taxon>
        <taxon>Myxococcota</taxon>
        <taxon>Myxococcia</taxon>
        <taxon>Myxococcales</taxon>
        <taxon>Cystobacterineae</taxon>
        <taxon>Myxococcaceae</taxon>
        <taxon>Myxococcus</taxon>
    </lineage>
</organism>
<reference evidence="1 4" key="2">
    <citation type="submission" date="2019-07" db="EMBL/GenBank/DDBJ databases">
        <title>Whole genome shotgun sequence of Myxococcus virescens NBRC 100334.</title>
        <authorList>
            <person name="Hosoyama A."/>
            <person name="Uohara A."/>
            <person name="Ohji S."/>
            <person name="Ichikawa N."/>
        </authorList>
    </citation>
    <scope>NUCLEOTIDE SEQUENCE [LARGE SCALE GENOMIC DNA]</scope>
    <source>
        <strain evidence="1 4">NBRC 100334</strain>
    </source>
</reference>
<protein>
    <recommendedName>
        <fullName evidence="5">Lipoprotein</fullName>
    </recommendedName>
</protein>
<evidence type="ECO:0000313" key="2">
    <source>
        <dbReference type="EMBL" id="SDE53664.1"/>
    </source>
</evidence>
<accession>A0A511HPE4</accession>
<evidence type="ECO:0000313" key="1">
    <source>
        <dbReference type="EMBL" id="GEL75462.1"/>
    </source>
</evidence>
<dbReference type="Proteomes" id="UP000198717">
    <property type="component" value="Unassembled WGS sequence"/>
</dbReference>
<name>A0A511HPE4_9BACT</name>
<dbReference type="PROSITE" id="PS51257">
    <property type="entry name" value="PROKAR_LIPOPROTEIN"/>
    <property type="match status" value="1"/>
</dbReference>
<evidence type="ECO:0000313" key="4">
    <source>
        <dbReference type="Proteomes" id="UP000321224"/>
    </source>
</evidence>
<comment type="caution">
    <text evidence="1">The sequence shown here is derived from an EMBL/GenBank/DDBJ whole genome shotgun (WGS) entry which is preliminary data.</text>
</comment>
<dbReference type="AlphaFoldDB" id="A0A511HPE4"/>
<proteinExistence type="predicted"/>
<dbReference type="EMBL" id="FNAJ01000008">
    <property type="protein sequence ID" value="SDE53664.1"/>
    <property type="molecule type" value="Genomic_DNA"/>
</dbReference>
<keyword evidence="3" id="KW-1185">Reference proteome</keyword>
<reference evidence="2 3" key="1">
    <citation type="submission" date="2016-10" db="EMBL/GenBank/DDBJ databases">
        <authorList>
            <person name="Varghese N."/>
            <person name="Submissions S."/>
        </authorList>
    </citation>
    <scope>NUCLEOTIDE SEQUENCE [LARGE SCALE GENOMIC DNA]</scope>
    <source>
        <strain evidence="2 3">DSM 2260</strain>
    </source>
</reference>
<dbReference type="Proteomes" id="UP000321224">
    <property type="component" value="Unassembled WGS sequence"/>
</dbReference>